<keyword evidence="14 16" id="KW-0968">Cytoplasmic vesicle</keyword>
<comment type="similarity">
    <text evidence="3 16">Belongs to the SEC23/SEC24 family. SEC23 subfamily.</text>
</comment>
<evidence type="ECO:0000256" key="13">
    <source>
        <dbReference type="ARBA" id="ARBA00023136"/>
    </source>
</evidence>
<feature type="domain" description="Zinc finger Sec23/Sec24-type" evidence="18">
    <location>
        <begin position="53"/>
        <end position="92"/>
    </location>
</feature>
<dbReference type="FunFam" id="2.30.30.380:FF:000001">
    <property type="entry name" value="Protein transport protein SEC23"/>
    <property type="match status" value="1"/>
</dbReference>
<dbReference type="PANTHER" id="PTHR11141">
    <property type="entry name" value="PROTEIN TRANSPORT PROTEIN SEC23"/>
    <property type="match status" value="1"/>
</dbReference>
<dbReference type="FunFam" id="1.20.120.730:FF:000005">
    <property type="entry name" value="Protein transport protein SEC23"/>
    <property type="match status" value="1"/>
</dbReference>
<evidence type="ECO:0000259" key="20">
    <source>
        <dbReference type="Pfam" id="PF04815"/>
    </source>
</evidence>
<dbReference type="InterPro" id="IPR007123">
    <property type="entry name" value="Gelsolin-like_dom"/>
</dbReference>
<keyword evidence="23" id="KW-1185">Reference proteome</keyword>
<dbReference type="Gene3D" id="2.30.30.380">
    <property type="entry name" value="Zn-finger domain of Sec23/24"/>
    <property type="match status" value="1"/>
</dbReference>
<protein>
    <recommendedName>
        <fullName evidence="5 16">Protein transport protein SEC23</fullName>
    </recommendedName>
</protein>
<dbReference type="InterPro" id="IPR037364">
    <property type="entry name" value="Sec23"/>
</dbReference>
<dbReference type="SUPFAM" id="SSF82919">
    <property type="entry name" value="Zn-finger domain of Sec23/24"/>
    <property type="match status" value="1"/>
</dbReference>
<evidence type="ECO:0000256" key="12">
    <source>
        <dbReference type="ARBA" id="ARBA00023034"/>
    </source>
</evidence>
<comment type="function">
    <text evidence="15 16">Component of the coat protein complex II (COPII) which promotes the formation of transport vesicles from the endoplasmic reticulum (ER). The coat has two main functions, the physical deformation of the endoplasmic reticulum membrane into vesicles and the selection of cargo molecules.</text>
</comment>
<gene>
    <name evidence="22" type="ORF">CANCADRAFT_47375</name>
</gene>
<dbReference type="InterPro" id="IPR036175">
    <property type="entry name" value="Sec23/24_helical_dom_sf"/>
</dbReference>
<dbReference type="Gene3D" id="3.40.20.10">
    <property type="entry name" value="Severin"/>
    <property type="match status" value="1"/>
</dbReference>
<dbReference type="GO" id="GO:0030127">
    <property type="term" value="C:COPII vesicle coat"/>
    <property type="evidence" value="ECO:0007669"/>
    <property type="project" value="InterPro"/>
</dbReference>
<keyword evidence="6 16" id="KW-0813">Transport</keyword>
<evidence type="ECO:0000256" key="5">
    <source>
        <dbReference type="ARBA" id="ARBA00021212"/>
    </source>
</evidence>
<evidence type="ECO:0000256" key="4">
    <source>
        <dbReference type="ARBA" id="ARBA00011845"/>
    </source>
</evidence>
<dbReference type="FunFam" id="3.40.50.410:FF:000008">
    <property type="entry name" value="Protein transport protein SEC23"/>
    <property type="match status" value="1"/>
</dbReference>
<dbReference type="PANTHER" id="PTHR11141:SF0">
    <property type="entry name" value="PROTEIN TRANSPORT PROTEIN SEC23"/>
    <property type="match status" value="1"/>
</dbReference>
<dbReference type="GO" id="GO:0090110">
    <property type="term" value="P:COPII-coated vesicle cargo loading"/>
    <property type="evidence" value="ECO:0007669"/>
    <property type="project" value="TreeGrafter"/>
</dbReference>
<comment type="subunit">
    <text evidence="4">The COPII coat is composed of at least 5 proteins: the SEC23/24 complex, the SEC13/31 complex, and the protein SAR1.</text>
</comment>
<feature type="domain" description="Gelsolin-like" evidence="17">
    <location>
        <begin position="623"/>
        <end position="711"/>
    </location>
</feature>
<dbReference type="CDD" id="cd11287">
    <property type="entry name" value="Sec23_C"/>
    <property type="match status" value="1"/>
</dbReference>
<dbReference type="Pfam" id="PF00626">
    <property type="entry name" value="Gelsolin"/>
    <property type="match status" value="1"/>
</dbReference>
<keyword evidence="12 16" id="KW-0333">Golgi apparatus</keyword>
<dbReference type="InterPro" id="IPR006896">
    <property type="entry name" value="Sec23/24_trunk_dom"/>
</dbReference>
<keyword evidence="7 16" id="KW-0479">Metal-binding</keyword>
<dbReference type="SUPFAM" id="SSF81811">
    <property type="entry name" value="Helical domain of Sec23/24"/>
    <property type="match status" value="1"/>
</dbReference>
<evidence type="ECO:0000256" key="9">
    <source>
        <dbReference type="ARBA" id="ARBA00022833"/>
    </source>
</evidence>
<evidence type="ECO:0000256" key="6">
    <source>
        <dbReference type="ARBA" id="ARBA00022448"/>
    </source>
</evidence>
<dbReference type="Gene3D" id="1.20.120.730">
    <property type="entry name" value="Sec23/Sec24 helical domain"/>
    <property type="match status" value="1"/>
</dbReference>
<evidence type="ECO:0000259" key="17">
    <source>
        <dbReference type="Pfam" id="PF00626"/>
    </source>
</evidence>
<evidence type="ECO:0000256" key="15">
    <source>
        <dbReference type="ARBA" id="ARBA00025471"/>
    </source>
</evidence>
<dbReference type="Gene3D" id="2.60.40.1670">
    <property type="entry name" value="beta-sandwich domain of Sec23/24"/>
    <property type="match status" value="1"/>
</dbReference>
<evidence type="ECO:0000256" key="14">
    <source>
        <dbReference type="ARBA" id="ARBA00023329"/>
    </source>
</evidence>
<evidence type="ECO:0000313" key="23">
    <source>
        <dbReference type="Proteomes" id="UP000095023"/>
    </source>
</evidence>
<evidence type="ECO:0000256" key="7">
    <source>
        <dbReference type="ARBA" id="ARBA00022723"/>
    </source>
</evidence>
<sequence length="760" mass="84753">MDFEEYEDKDGVRFSWNVFPSTRIEANRSVVPIGAMFTPLHERPDLPILDYEPVACKPPCSAILNPFCTVDIRSNSWTCPFCLNRNPLPPQYKNFTPAALPLEVAPQNTSVEYLLSRPVSTPPIFFFIVDTCQPADTLMALKQSIIVSLNLLPENALVGLMTFGTMCHLYELGYSVCKKSYVFRGNKDYTVKQVQDILGLMAPTLRGTGAPRPQQISASAMRFVQPLQNCEFQLINILEELQPDSWPVKGDHRALRCTGVAMNVAISFMETSFQDCPGHILLFAGGPATQGPGQVVGPELREPIRSHHDIDRGNAKHYKKACKFYEGLARRSALAGHAVDIFAGCYDQIGMAEMKYLASSTGGCLVLTDSFSSSLFKQSFLRLFDKDPNGDLNMAFLANMEVITSKDIKIQGILGNVFSLNKKTAQVSESEVGIGGTRAWRMCGITPTMTYATFFEVVSQSAGQSGNAPPNALIQYITTYIHSSGQFRLRVTTLARAMSPGGDPSIALSFDQEAAATLLARLAVFKAETDDHNDVLRWVDRMLIRVCQKYADYRKDDVASFSLSPGFRLFPQFIYHLRRSQFLQVFNNSPDETAFYRHVLYREDVGNSLIMIQPTLTCFSTDKPPMPVLLDTVSIKPDVILLLDTFFHILIFHGELIAQWRKAGYQDQEEYEYLRELLQAPRVEAAELLVNRFPLPRFVVTDAGGSQARFLLSKLNPSTSEESNNRFGSTMGTSTYVHTDDVSLQTFMSHLEKLAVSGSS</sequence>
<evidence type="ECO:0000256" key="16">
    <source>
        <dbReference type="RuleBase" id="RU365030"/>
    </source>
</evidence>
<feature type="domain" description="Sec23/Sec24 trunk" evidence="19">
    <location>
        <begin position="121"/>
        <end position="384"/>
    </location>
</feature>
<dbReference type="InterPro" id="IPR012990">
    <property type="entry name" value="Beta-sandwich_Sec23_24"/>
</dbReference>
<keyword evidence="11 16" id="KW-0653">Protein transport</keyword>
<evidence type="ECO:0000259" key="21">
    <source>
        <dbReference type="Pfam" id="PF08033"/>
    </source>
</evidence>
<dbReference type="SUPFAM" id="SSF81995">
    <property type="entry name" value="beta-sandwich domain of Sec23/24"/>
    <property type="match status" value="1"/>
</dbReference>
<evidence type="ECO:0000256" key="8">
    <source>
        <dbReference type="ARBA" id="ARBA00022824"/>
    </source>
</evidence>
<evidence type="ECO:0000256" key="1">
    <source>
        <dbReference type="ARBA" id="ARBA00004299"/>
    </source>
</evidence>
<dbReference type="GO" id="GO:0005789">
    <property type="term" value="C:endoplasmic reticulum membrane"/>
    <property type="evidence" value="ECO:0007669"/>
    <property type="project" value="UniProtKB-SubCell"/>
</dbReference>
<evidence type="ECO:0000256" key="11">
    <source>
        <dbReference type="ARBA" id="ARBA00022927"/>
    </source>
</evidence>
<keyword evidence="8 16" id="KW-0256">Endoplasmic reticulum</keyword>
<dbReference type="InterPro" id="IPR029006">
    <property type="entry name" value="ADF-H/Gelsolin-like_dom_sf"/>
</dbReference>
<dbReference type="GO" id="GO:0008270">
    <property type="term" value="F:zinc ion binding"/>
    <property type="evidence" value="ECO:0007669"/>
    <property type="project" value="InterPro"/>
</dbReference>
<keyword evidence="10 16" id="KW-0931">ER-Golgi transport</keyword>
<dbReference type="Gene3D" id="3.40.50.410">
    <property type="entry name" value="von Willebrand factor, type A domain"/>
    <property type="match status" value="1"/>
</dbReference>
<organism evidence="22 23">
    <name type="scientific">Tortispora caseinolytica NRRL Y-17796</name>
    <dbReference type="NCBI Taxonomy" id="767744"/>
    <lineage>
        <taxon>Eukaryota</taxon>
        <taxon>Fungi</taxon>
        <taxon>Dikarya</taxon>
        <taxon>Ascomycota</taxon>
        <taxon>Saccharomycotina</taxon>
        <taxon>Trigonopsidomycetes</taxon>
        <taxon>Trigonopsidales</taxon>
        <taxon>Trigonopsidaceae</taxon>
        <taxon>Tortispora</taxon>
    </lineage>
</organism>
<feature type="domain" description="Sec23/Sec24 helical" evidence="20">
    <location>
        <begin position="511"/>
        <end position="609"/>
    </location>
</feature>
<comment type="subcellular location">
    <subcellularLocation>
        <location evidence="16">Cytoplasm</location>
    </subcellularLocation>
    <subcellularLocation>
        <location evidence="1 16">Cytoplasmic vesicle</location>
        <location evidence="1 16">COPII-coated vesicle membrane</location>
        <topology evidence="1 16">Peripheral membrane protein</topology>
        <orientation evidence="1 16">Cytoplasmic side</orientation>
    </subcellularLocation>
    <subcellularLocation>
        <location evidence="2 16">Endoplasmic reticulum membrane</location>
        <topology evidence="2 16">Peripheral membrane protein</topology>
        <orientation evidence="2 16">Cytoplasmic side</orientation>
    </subcellularLocation>
    <subcellularLocation>
        <location evidence="16">Golgi apparatus membrane</location>
        <topology evidence="16">Peripheral membrane protein</topology>
        <orientation evidence="16">Cytoplasmic side</orientation>
    </subcellularLocation>
</comment>
<dbReference type="AlphaFoldDB" id="A0A1E4TJX3"/>
<dbReference type="Pfam" id="PF08033">
    <property type="entry name" value="Sec23_BS"/>
    <property type="match status" value="1"/>
</dbReference>
<dbReference type="GO" id="GO:0000139">
    <property type="term" value="C:Golgi membrane"/>
    <property type="evidence" value="ECO:0007669"/>
    <property type="project" value="UniProtKB-SubCell"/>
</dbReference>
<dbReference type="Proteomes" id="UP000095023">
    <property type="component" value="Unassembled WGS sequence"/>
</dbReference>
<dbReference type="SUPFAM" id="SSF53300">
    <property type="entry name" value="vWA-like"/>
    <property type="match status" value="1"/>
</dbReference>
<dbReference type="FunFam" id="3.40.20.10:FF:000041">
    <property type="entry name" value="Protein transport protein SEC23"/>
    <property type="match status" value="1"/>
</dbReference>
<dbReference type="SUPFAM" id="SSF82754">
    <property type="entry name" value="C-terminal, gelsolin-like domain of Sec23/24"/>
    <property type="match status" value="1"/>
</dbReference>
<dbReference type="Pfam" id="PF04810">
    <property type="entry name" value="zf-Sec23_Sec24"/>
    <property type="match status" value="1"/>
</dbReference>
<dbReference type="InterPro" id="IPR036465">
    <property type="entry name" value="vWFA_dom_sf"/>
</dbReference>
<keyword evidence="16" id="KW-0963">Cytoplasm</keyword>
<evidence type="ECO:0000259" key="19">
    <source>
        <dbReference type="Pfam" id="PF04811"/>
    </source>
</evidence>
<dbReference type="InterPro" id="IPR037550">
    <property type="entry name" value="Sec23_C"/>
</dbReference>
<feature type="domain" description="Sec23/Sec24 beta-sandwich" evidence="21">
    <location>
        <begin position="396"/>
        <end position="498"/>
    </location>
</feature>
<keyword evidence="13 16" id="KW-0472">Membrane</keyword>
<evidence type="ECO:0000256" key="3">
    <source>
        <dbReference type="ARBA" id="ARBA00009210"/>
    </source>
</evidence>
<dbReference type="GO" id="GO:0005096">
    <property type="term" value="F:GTPase activator activity"/>
    <property type="evidence" value="ECO:0007669"/>
    <property type="project" value="TreeGrafter"/>
</dbReference>
<dbReference type="GO" id="GO:0006886">
    <property type="term" value="P:intracellular protein transport"/>
    <property type="evidence" value="ECO:0007669"/>
    <property type="project" value="InterPro"/>
</dbReference>
<dbReference type="GO" id="GO:0070971">
    <property type="term" value="C:endoplasmic reticulum exit site"/>
    <property type="evidence" value="ECO:0007669"/>
    <property type="project" value="TreeGrafter"/>
</dbReference>
<name>A0A1E4TJX3_9ASCO</name>
<dbReference type="InterPro" id="IPR006895">
    <property type="entry name" value="Znf_Sec23_Sec24"/>
</dbReference>
<accession>A0A1E4TJX3</accession>
<evidence type="ECO:0000256" key="2">
    <source>
        <dbReference type="ARBA" id="ARBA00004397"/>
    </source>
</evidence>
<dbReference type="InterPro" id="IPR036180">
    <property type="entry name" value="Gelsolin-like_dom_sf"/>
</dbReference>
<dbReference type="Pfam" id="PF04815">
    <property type="entry name" value="Sec23_helical"/>
    <property type="match status" value="1"/>
</dbReference>
<reference evidence="23" key="1">
    <citation type="submission" date="2016-02" db="EMBL/GenBank/DDBJ databases">
        <title>Comparative genomics of biotechnologically important yeasts.</title>
        <authorList>
            <consortium name="DOE Joint Genome Institute"/>
            <person name="Riley R."/>
            <person name="Haridas S."/>
            <person name="Wolfe K.H."/>
            <person name="Lopes M.R."/>
            <person name="Hittinger C.T."/>
            <person name="Goker M."/>
            <person name="Salamov A."/>
            <person name="Wisecaver J."/>
            <person name="Long T.M."/>
            <person name="Aerts A.L."/>
            <person name="Barry K."/>
            <person name="Choi C."/>
            <person name="Clum A."/>
            <person name="Coughlan A.Y."/>
            <person name="Deshpande S."/>
            <person name="Douglass A.P."/>
            <person name="Hanson S.J."/>
            <person name="Klenk H.-P."/>
            <person name="Labutti K."/>
            <person name="Lapidus A."/>
            <person name="Lindquist E."/>
            <person name="Lipzen A."/>
            <person name="Meier-Kolthoff J.P."/>
            <person name="Ohm R.A."/>
            <person name="Otillar R.P."/>
            <person name="Pangilinan J."/>
            <person name="Peng Y."/>
            <person name="Rokas A."/>
            <person name="Rosa C.A."/>
            <person name="Scheuner C."/>
            <person name="Sibirny A.A."/>
            <person name="Slot J.C."/>
            <person name="Stielow J.B."/>
            <person name="Sun H."/>
            <person name="Kurtzman C.P."/>
            <person name="Blackwell M."/>
            <person name="Jeffries T.W."/>
            <person name="Grigoriev I.V."/>
        </authorList>
    </citation>
    <scope>NUCLEOTIDE SEQUENCE [LARGE SCALE GENOMIC DNA]</scope>
    <source>
        <strain evidence="23">NRRL Y-17796</strain>
    </source>
</reference>
<dbReference type="InterPro" id="IPR036174">
    <property type="entry name" value="Znf_Sec23_Sec24_sf"/>
</dbReference>
<proteinExistence type="inferred from homology"/>
<evidence type="ECO:0000259" key="18">
    <source>
        <dbReference type="Pfam" id="PF04810"/>
    </source>
</evidence>
<keyword evidence="9 16" id="KW-0862">Zinc</keyword>
<evidence type="ECO:0000313" key="22">
    <source>
        <dbReference type="EMBL" id="ODV91968.1"/>
    </source>
</evidence>
<dbReference type="EMBL" id="KV453841">
    <property type="protein sequence ID" value="ODV91968.1"/>
    <property type="molecule type" value="Genomic_DNA"/>
</dbReference>
<dbReference type="Pfam" id="PF04811">
    <property type="entry name" value="Sec23_trunk"/>
    <property type="match status" value="1"/>
</dbReference>
<dbReference type="OrthoDB" id="10256289at2759"/>
<evidence type="ECO:0000256" key="10">
    <source>
        <dbReference type="ARBA" id="ARBA00022892"/>
    </source>
</evidence>
<dbReference type="InterPro" id="IPR006900">
    <property type="entry name" value="Sec23/24_helical_dom"/>
</dbReference>